<dbReference type="EMBL" id="FORA01000001">
    <property type="protein sequence ID" value="SFI45690.1"/>
    <property type="molecule type" value="Genomic_DNA"/>
</dbReference>
<evidence type="ECO:0008006" key="3">
    <source>
        <dbReference type="Google" id="ProtNLM"/>
    </source>
</evidence>
<dbReference type="RefSeq" id="WP_092777507.1">
    <property type="nucleotide sequence ID" value="NZ_FORA01000001.1"/>
</dbReference>
<dbReference type="AlphaFoldDB" id="A0A1I3ICT0"/>
<organism evidence="1 2">
    <name type="scientific">Jannaschia pohangensis</name>
    <dbReference type="NCBI Taxonomy" id="390807"/>
    <lineage>
        <taxon>Bacteria</taxon>
        <taxon>Pseudomonadati</taxon>
        <taxon>Pseudomonadota</taxon>
        <taxon>Alphaproteobacteria</taxon>
        <taxon>Rhodobacterales</taxon>
        <taxon>Roseobacteraceae</taxon>
        <taxon>Jannaschia</taxon>
    </lineage>
</organism>
<gene>
    <name evidence="1" type="ORF">SAMN04488095_0909</name>
</gene>
<name>A0A1I3ICT0_9RHOB</name>
<sequence length="161" mass="15500">MTRLLLILPIALAGCSDFPIFNRAPDAPAPAPSAPAAPAPETAAAPAAVLTGPATSAASLDTVSDADKAAARAAAETAPAGGELGQVTVSLGSPTDPGLWVKTDLVTEDTPGTVRTGSGEAIAVTLRPLGGAGGAQISLSALQALGLPLGGLHPVTLARAG</sequence>
<protein>
    <recommendedName>
        <fullName evidence="3">D-galactarate dehydratase</fullName>
    </recommendedName>
</protein>
<keyword evidence="2" id="KW-1185">Reference proteome</keyword>
<dbReference type="Proteomes" id="UP000199110">
    <property type="component" value="Unassembled WGS sequence"/>
</dbReference>
<reference evidence="1 2" key="1">
    <citation type="submission" date="2016-10" db="EMBL/GenBank/DDBJ databases">
        <authorList>
            <person name="de Groot N.N."/>
        </authorList>
    </citation>
    <scope>NUCLEOTIDE SEQUENCE [LARGE SCALE GENOMIC DNA]</scope>
    <source>
        <strain evidence="1 2">DSM 19073</strain>
    </source>
</reference>
<evidence type="ECO:0000313" key="1">
    <source>
        <dbReference type="EMBL" id="SFI45690.1"/>
    </source>
</evidence>
<accession>A0A1I3ICT0</accession>
<evidence type="ECO:0000313" key="2">
    <source>
        <dbReference type="Proteomes" id="UP000199110"/>
    </source>
</evidence>
<dbReference type="STRING" id="390807.SAMN04488095_0909"/>
<proteinExistence type="predicted"/>
<dbReference type="PROSITE" id="PS51257">
    <property type="entry name" value="PROKAR_LIPOPROTEIN"/>
    <property type="match status" value="1"/>
</dbReference>
<dbReference type="OrthoDB" id="7658975at2"/>